<dbReference type="Proteomes" id="UP000676336">
    <property type="component" value="Unassembled WGS sequence"/>
</dbReference>
<dbReference type="AlphaFoldDB" id="A0A8S2XZT2"/>
<dbReference type="Proteomes" id="UP000681720">
    <property type="component" value="Unassembled WGS sequence"/>
</dbReference>
<gene>
    <name evidence="3" type="ORF">GIL414_LOCUS46171</name>
    <name evidence="2" type="ORF">SMN809_LOCUS35659</name>
</gene>
<accession>A0A8S2XZT2</accession>
<feature type="non-terminal residue" evidence="2">
    <location>
        <position position="1"/>
    </location>
</feature>
<sequence>PSLLATNPSDELKAITDSQPIPSRPSSAALKKPPKIDCRRMYKTKQKRYFCK</sequence>
<evidence type="ECO:0000313" key="4">
    <source>
        <dbReference type="Proteomes" id="UP000676336"/>
    </source>
</evidence>
<feature type="compositionally biased region" description="Polar residues" evidence="1">
    <location>
        <begin position="16"/>
        <end position="26"/>
    </location>
</feature>
<evidence type="ECO:0000256" key="1">
    <source>
        <dbReference type="SAM" id="MobiDB-lite"/>
    </source>
</evidence>
<proteinExistence type="predicted"/>
<name>A0A8S2XZT2_9BILA</name>
<evidence type="ECO:0000313" key="3">
    <source>
        <dbReference type="EMBL" id="CAF4776794.1"/>
    </source>
</evidence>
<protein>
    <submittedName>
        <fullName evidence="2">Uncharacterized protein</fullName>
    </submittedName>
</protein>
<dbReference type="EMBL" id="CAJOBI010085617">
    <property type="protein sequence ID" value="CAF4517523.1"/>
    <property type="molecule type" value="Genomic_DNA"/>
</dbReference>
<dbReference type="EMBL" id="CAJOBJ010144201">
    <property type="protein sequence ID" value="CAF4776794.1"/>
    <property type="molecule type" value="Genomic_DNA"/>
</dbReference>
<feature type="region of interest" description="Disordered" evidence="1">
    <location>
        <begin position="1"/>
        <end position="37"/>
    </location>
</feature>
<organism evidence="2 4">
    <name type="scientific">Rotaria magnacalcarata</name>
    <dbReference type="NCBI Taxonomy" id="392030"/>
    <lineage>
        <taxon>Eukaryota</taxon>
        <taxon>Metazoa</taxon>
        <taxon>Spiralia</taxon>
        <taxon>Gnathifera</taxon>
        <taxon>Rotifera</taxon>
        <taxon>Eurotatoria</taxon>
        <taxon>Bdelloidea</taxon>
        <taxon>Philodinida</taxon>
        <taxon>Philodinidae</taxon>
        <taxon>Rotaria</taxon>
    </lineage>
</organism>
<comment type="caution">
    <text evidence="2">The sequence shown here is derived from an EMBL/GenBank/DDBJ whole genome shotgun (WGS) entry which is preliminary data.</text>
</comment>
<reference evidence="2" key="1">
    <citation type="submission" date="2021-02" db="EMBL/GenBank/DDBJ databases">
        <authorList>
            <person name="Nowell W R."/>
        </authorList>
    </citation>
    <scope>NUCLEOTIDE SEQUENCE</scope>
</reference>
<evidence type="ECO:0000313" key="2">
    <source>
        <dbReference type="EMBL" id="CAF4517523.1"/>
    </source>
</evidence>